<dbReference type="GO" id="GO:0031398">
    <property type="term" value="P:positive regulation of protein ubiquitination"/>
    <property type="evidence" value="ECO:0007669"/>
    <property type="project" value="TreeGrafter"/>
</dbReference>
<protein>
    <submittedName>
        <fullName evidence="1">Baculoviral IAP repeat-containing protein 7-like protein</fullName>
    </submittedName>
</protein>
<organism evidence="1 2">
    <name type="scientific">Dinothrombium tinctorium</name>
    <dbReference type="NCBI Taxonomy" id="1965070"/>
    <lineage>
        <taxon>Eukaryota</taxon>
        <taxon>Metazoa</taxon>
        <taxon>Ecdysozoa</taxon>
        <taxon>Arthropoda</taxon>
        <taxon>Chelicerata</taxon>
        <taxon>Arachnida</taxon>
        <taxon>Acari</taxon>
        <taxon>Acariformes</taxon>
        <taxon>Trombidiformes</taxon>
        <taxon>Prostigmata</taxon>
        <taxon>Anystina</taxon>
        <taxon>Parasitengona</taxon>
        <taxon>Trombidioidea</taxon>
        <taxon>Trombidiidae</taxon>
        <taxon>Dinothrombium</taxon>
    </lineage>
</organism>
<dbReference type="OrthoDB" id="2196114at2759"/>
<dbReference type="PANTHER" id="PTHR10044:SF139">
    <property type="entry name" value="DEATH-ASSOCIATED INHIBITOR OF APOPTOSIS 2"/>
    <property type="match status" value="1"/>
</dbReference>
<dbReference type="GO" id="GO:0061630">
    <property type="term" value="F:ubiquitin protein ligase activity"/>
    <property type="evidence" value="ECO:0007669"/>
    <property type="project" value="TreeGrafter"/>
</dbReference>
<dbReference type="AlphaFoldDB" id="A0A3S3NWI3"/>
<dbReference type="GO" id="GO:0043027">
    <property type="term" value="F:cysteine-type endopeptidase inhibitor activity involved in apoptotic process"/>
    <property type="evidence" value="ECO:0007669"/>
    <property type="project" value="TreeGrafter"/>
</dbReference>
<name>A0A3S3NWI3_9ACAR</name>
<dbReference type="GO" id="GO:0051726">
    <property type="term" value="P:regulation of cell cycle"/>
    <property type="evidence" value="ECO:0007669"/>
    <property type="project" value="TreeGrafter"/>
</dbReference>
<dbReference type="EMBL" id="NCKU01006734">
    <property type="protein sequence ID" value="RWS03204.1"/>
    <property type="molecule type" value="Genomic_DNA"/>
</dbReference>
<dbReference type="SMART" id="SM00238">
    <property type="entry name" value="BIR"/>
    <property type="match status" value="1"/>
</dbReference>
<dbReference type="GO" id="GO:0005737">
    <property type="term" value="C:cytoplasm"/>
    <property type="evidence" value="ECO:0007669"/>
    <property type="project" value="TreeGrafter"/>
</dbReference>
<dbReference type="Proteomes" id="UP000285301">
    <property type="component" value="Unassembled WGS sequence"/>
</dbReference>
<proteinExistence type="predicted"/>
<evidence type="ECO:0000313" key="1">
    <source>
        <dbReference type="EMBL" id="RWS03204.1"/>
    </source>
</evidence>
<sequence>MPIQNVLDLSAEIYQNLHVESFRLMTYADSDFAWVVSKESLARACFYCLRNGDRVCCAFCKMVVFDWPPEDDPVEDHRKHNPCCRFVRGLDVRNKPIISDPFKKSIHELLDENLKKIAYYGKIDELEVFLEGNSVRKEYIHLQDRLETFRKKRIQ</sequence>
<keyword evidence="2" id="KW-1185">Reference proteome</keyword>
<dbReference type="PANTHER" id="PTHR10044">
    <property type="entry name" value="INHIBITOR OF APOPTOSIS"/>
    <property type="match status" value="1"/>
</dbReference>
<dbReference type="PROSITE" id="PS50143">
    <property type="entry name" value="BIR_REPEAT_2"/>
    <property type="match status" value="1"/>
</dbReference>
<reference evidence="1 2" key="1">
    <citation type="journal article" date="2018" name="Gigascience">
        <title>Genomes of trombidid mites reveal novel predicted allergens and laterally-transferred genes associated with secondary metabolism.</title>
        <authorList>
            <person name="Dong X."/>
            <person name="Chaisiri K."/>
            <person name="Xia D."/>
            <person name="Armstrong S.D."/>
            <person name="Fang Y."/>
            <person name="Donnelly M.J."/>
            <person name="Kadowaki T."/>
            <person name="McGarry J.W."/>
            <person name="Darby A.C."/>
            <person name="Makepeace B.L."/>
        </authorList>
    </citation>
    <scope>NUCLEOTIDE SEQUENCE [LARGE SCALE GENOMIC DNA]</scope>
    <source>
        <strain evidence="1">UoL-WK</strain>
    </source>
</reference>
<dbReference type="GO" id="GO:0005634">
    <property type="term" value="C:nucleus"/>
    <property type="evidence" value="ECO:0007669"/>
    <property type="project" value="TreeGrafter"/>
</dbReference>
<dbReference type="GO" id="GO:0043066">
    <property type="term" value="P:negative regulation of apoptotic process"/>
    <property type="evidence" value="ECO:0007669"/>
    <property type="project" value="TreeGrafter"/>
</dbReference>
<dbReference type="CDD" id="cd00022">
    <property type="entry name" value="BIR"/>
    <property type="match status" value="1"/>
</dbReference>
<dbReference type="InterPro" id="IPR050784">
    <property type="entry name" value="IAP"/>
</dbReference>
<dbReference type="SUPFAM" id="SSF57924">
    <property type="entry name" value="Inhibitor of apoptosis (IAP) repeat"/>
    <property type="match status" value="1"/>
</dbReference>
<gene>
    <name evidence="1" type="ORF">B4U79_02757</name>
</gene>
<dbReference type="InterPro" id="IPR001370">
    <property type="entry name" value="BIR_rpt"/>
</dbReference>
<dbReference type="Pfam" id="PF00653">
    <property type="entry name" value="BIR"/>
    <property type="match status" value="1"/>
</dbReference>
<comment type="caution">
    <text evidence="1">The sequence shown here is derived from an EMBL/GenBank/DDBJ whole genome shotgun (WGS) entry which is preliminary data.</text>
</comment>
<evidence type="ECO:0000313" key="2">
    <source>
        <dbReference type="Proteomes" id="UP000285301"/>
    </source>
</evidence>
<dbReference type="Gene3D" id="1.10.1170.10">
    <property type="entry name" value="Inhibitor Of Apoptosis Protein (2mihbC-IAP-1), Chain A"/>
    <property type="match status" value="1"/>
</dbReference>
<dbReference type="STRING" id="1965070.A0A3S3NWI3"/>
<accession>A0A3S3NWI3</accession>